<dbReference type="NCBIfam" id="NF033449">
    <property type="entry name" value="BREX_PglZ_3"/>
    <property type="match status" value="1"/>
</dbReference>
<organism evidence="2 3">
    <name type="scientific">Clostridium isatidis</name>
    <dbReference type="NCBI Taxonomy" id="182773"/>
    <lineage>
        <taxon>Bacteria</taxon>
        <taxon>Bacillati</taxon>
        <taxon>Bacillota</taxon>
        <taxon>Clostridia</taxon>
        <taxon>Eubacteriales</taxon>
        <taxon>Clostridiaceae</taxon>
        <taxon>Clostridium</taxon>
    </lineage>
</organism>
<sequence>MKSWRDNIMLLFGEPIPVLSFIADPDGLLKDNELEKRLKDKNITVVEYREPIFFRYIYERKYSKLVEAKKINLAVICEAEVLNSIPYDLLVKGVGRHISVGDLFPSLSPTIVRALDKEELDLLYEVYKDYSSSNSDSATLEFVLKKLYGFHYEFIKTKEELIKFLLSKHYKNKDYPEIINNYIIDKLSSINTIKELPLKELLTSSNYFYNYLQEAWGAFIVELVKTGTQIQESELVTTIEKDKVFFFDTDVRLLLDNLFAEGKLEAVKVEAKGALPGWTEFGVVVDYAGAEKSKLVEKIFHLSEKLSSKMAYRDWIDSAYIYADIIKKNLEINEGEDEELNNNLKQLQLQIDKSFQEWLVINYEGLVNRPYLPQPVMLQHIPHYLASKKAKKIALVVLDCMSLLQWSQIKDSMKDFFEFEENGVFAWIPTITSISRQAIFAGELPVYYSKSINTTSKESNYWQLFWENQGILKFYVDYKKIVNTLDSEDEIISFKANNKVLAVVIDTFDEFVHSATQGYKGIQAEISIWLKKGYLKELFERLLEQNYELYIVSDHGNRECRGVGKITEGILAYTRGERLRLYNSKVLRDEAAEKYKALAWDSAALPEGMYPLLAKAGEAFVAEGKTVVSHGGMSIEEVIVPFIKIVGKNKKEN</sequence>
<evidence type="ECO:0000256" key="1">
    <source>
        <dbReference type="SAM" id="Coils"/>
    </source>
</evidence>
<evidence type="ECO:0000313" key="2">
    <source>
        <dbReference type="EMBL" id="ASW43370.1"/>
    </source>
</evidence>
<feature type="coiled-coil region" evidence="1">
    <location>
        <begin position="330"/>
        <end position="357"/>
    </location>
</feature>
<protein>
    <submittedName>
        <fullName evidence="2">Uncharacterized protein</fullName>
    </submittedName>
</protein>
<gene>
    <name evidence="2" type="ORF">BEN51_07720</name>
</gene>
<dbReference type="Pfam" id="PF08665">
    <property type="entry name" value="PglZ"/>
    <property type="match status" value="1"/>
</dbReference>
<dbReference type="AlphaFoldDB" id="A0A343JCW2"/>
<accession>A0A343JCW2</accession>
<dbReference type="KEGG" id="cia:BEN51_07720"/>
<dbReference type="EMBL" id="CP016786">
    <property type="protein sequence ID" value="ASW43370.1"/>
    <property type="molecule type" value="Genomic_DNA"/>
</dbReference>
<dbReference type="Proteomes" id="UP000264883">
    <property type="component" value="Chromosome"/>
</dbReference>
<reference evidence="2 3" key="1">
    <citation type="submission" date="2016-08" db="EMBL/GenBank/DDBJ databases">
        <title>Complete Genome Sequence Of The Indigo Reducing Clostridium isatidis DSM15098.</title>
        <authorList>
            <person name="Little G.T."/>
            <person name="Minton N.P."/>
        </authorList>
    </citation>
    <scope>NUCLEOTIDE SEQUENCE [LARGE SCALE GENOMIC DNA]</scope>
    <source>
        <strain evidence="2 3">DSM 15098</strain>
    </source>
</reference>
<keyword evidence="1" id="KW-0175">Coiled coil</keyword>
<evidence type="ECO:0000313" key="3">
    <source>
        <dbReference type="Proteomes" id="UP000264883"/>
    </source>
</evidence>
<name>A0A343JCW2_9CLOT</name>
<keyword evidence="3" id="KW-1185">Reference proteome</keyword>
<proteinExistence type="predicted"/>